<evidence type="ECO:0000313" key="5">
    <source>
        <dbReference type="Proteomes" id="UP000717981"/>
    </source>
</evidence>
<dbReference type="AlphaFoldDB" id="A0A921TER0"/>
<dbReference type="EMBL" id="PDWK01000069">
    <property type="protein sequence ID" value="KAF1686804.1"/>
    <property type="molecule type" value="Genomic_DNA"/>
</dbReference>
<dbReference type="SUPFAM" id="SSF54427">
    <property type="entry name" value="NTF2-like"/>
    <property type="match status" value="1"/>
</dbReference>
<dbReference type="InterPro" id="IPR022742">
    <property type="entry name" value="Hydrolase_4"/>
</dbReference>
<feature type="compositionally biased region" description="Basic residues" evidence="1">
    <location>
        <begin position="265"/>
        <end position="288"/>
    </location>
</feature>
<evidence type="ECO:0000256" key="1">
    <source>
        <dbReference type="SAM" id="MobiDB-lite"/>
    </source>
</evidence>
<reference evidence="4" key="1">
    <citation type="submission" date="2017-10" db="EMBL/GenBank/DDBJ databases">
        <title>Whole genome sequencing of members of genus Pseudoxanthomonas.</title>
        <authorList>
            <person name="Kumar S."/>
            <person name="Bansal K."/>
            <person name="Kaur A."/>
            <person name="Patil P."/>
            <person name="Sharma S."/>
            <person name="Patil P.B."/>
        </authorList>
    </citation>
    <scope>NUCLEOTIDE SEQUENCE</scope>
    <source>
        <strain evidence="4">DSM 22914</strain>
    </source>
</reference>
<comment type="caution">
    <text evidence="4">The sequence shown here is derived from an EMBL/GenBank/DDBJ whole genome shotgun (WGS) entry which is preliminary data.</text>
</comment>
<dbReference type="InterPro" id="IPR032710">
    <property type="entry name" value="NTF2-like_dom_sf"/>
</dbReference>
<dbReference type="SUPFAM" id="SSF53474">
    <property type="entry name" value="alpha/beta-Hydrolases"/>
    <property type="match status" value="1"/>
</dbReference>
<gene>
    <name evidence="4" type="ORF">CR938_11940</name>
</gene>
<evidence type="ECO:0000259" key="3">
    <source>
        <dbReference type="Pfam" id="PF13577"/>
    </source>
</evidence>
<dbReference type="Pfam" id="PF12146">
    <property type="entry name" value="Hydrolase_4"/>
    <property type="match status" value="1"/>
</dbReference>
<evidence type="ECO:0000259" key="2">
    <source>
        <dbReference type="Pfam" id="PF12146"/>
    </source>
</evidence>
<dbReference type="InterPro" id="IPR037401">
    <property type="entry name" value="SnoaL-like"/>
</dbReference>
<dbReference type="PANTHER" id="PTHR47751:SF1">
    <property type="entry name" value="SUPERFAMILY HYDROLASE, PUTATIVE (AFU_ORTHOLOGUE AFUA_2G16580)-RELATED"/>
    <property type="match status" value="1"/>
</dbReference>
<proteinExistence type="predicted"/>
<dbReference type="Pfam" id="PF13577">
    <property type="entry name" value="SnoaL_4"/>
    <property type="match status" value="1"/>
</dbReference>
<feature type="domain" description="SnoaL-like" evidence="3">
    <location>
        <begin position="327"/>
        <end position="391"/>
    </location>
</feature>
<dbReference type="InterPro" id="IPR029058">
    <property type="entry name" value="AB_hydrolase_fold"/>
</dbReference>
<accession>A0A921TER0</accession>
<dbReference type="PANTHER" id="PTHR47751">
    <property type="entry name" value="SUPERFAMILY HYDROLASE, PUTATIVE (AFU_ORTHOLOGUE AFUA_2G16580)-RELATED"/>
    <property type="match status" value="1"/>
</dbReference>
<feature type="compositionally biased region" description="Low complexity" evidence="1">
    <location>
        <begin position="289"/>
        <end position="300"/>
    </location>
</feature>
<protein>
    <recommendedName>
        <fullName evidence="6">Alpha/beta fold hydrolase</fullName>
    </recommendedName>
</protein>
<evidence type="ECO:0000313" key="4">
    <source>
        <dbReference type="EMBL" id="KAF1686804.1"/>
    </source>
</evidence>
<feature type="region of interest" description="Disordered" evidence="1">
    <location>
        <begin position="231"/>
        <end position="323"/>
    </location>
</feature>
<feature type="domain" description="Serine aminopeptidase S33" evidence="2">
    <location>
        <begin position="1"/>
        <end position="89"/>
    </location>
</feature>
<feature type="compositionally biased region" description="Basic residues" evidence="1">
    <location>
        <begin position="301"/>
        <end position="313"/>
    </location>
</feature>
<evidence type="ECO:0008006" key="6">
    <source>
        <dbReference type="Google" id="ProtNLM"/>
    </source>
</evidence>
<sequence length="415" mass="45185">MAERGLAALAFDFRGWGRSGGDRRQFEDPARKVEDIEAALGFLATHPAVDATRLGGLGICVGAGYMAHAAARAPAMRALALVAPWLHDRAVLEETYGGAAGVDALLRAGDEAEARFRKTGRQTFVPIASRTDRGALMFDVPYYTEPDRGLVPDWRNEADPAFWRGWLEFDGIAIAPAVARPVLLVHSEAAAIPQGARRFFEGLAGPKEALWLEGVPQFDFYDADGPVTPRRMRPWRTSGAGWRPAGRRRDEPVRPPAQPPAGAAGRRRGRARRDRRGGRRHRPVRRPARLAAAGAPARAAGRARLHQPVRRPARGPGTGRTAGTVAGTAAGLRRHQPLVTNTHVEGAGAVATAPRHVRATHWIGTESWTVGGIYTHRLERGADGWRVTRMRLQRLYEEGDRGLVERAARRAAAAR</sequence>
<dbReference type="Gene3D" id="3.10.450.50">
    <property type="match status" value="1"/>
</dbReference>
<dbReference type="RefSeq" id="WP_281350273.1">
    <property type="nucleotide sequence ID" value="NZ_PDWK01000069.1"/>
</dbReference>
<dbReference type="InterPro" id="IPR051411">
    <property type="entry name" value="Polyketide_trans_af380"/>
</dbReference>
<name>A0A921TER0_9GAMM</name>
<dbReference type="Proteomes" id="UP000717981">
    <property type="component" value="Unassembled WGS sequence"/>
</dbReference>
<dbReference type="Gene3D" id="3.40.50.1820">
    <property type="entry name" value="alpha/beta hydrolase"/>
    <property type="match status" value="1"/>
</dbReference>
<organism evidence="4 5">
    <name type="scientific">Pseudoxanthomonas taiwanensis</name>
    <dbReference type="NCBI Taxonomy" id="176598"/>
    <lineage>
        <taxon>Bacteria</taxon>
        <taxon>Pseudomonadati</taxon>
        <taxon>Pseudomonadota</taxon>
        <taxon>Gammaproteobacteria</taxon>
        <taxon>Lysobacterales</taxon>
        <taxon>Lysobacteraceae</taxon>
        <taxon>Pseudoxanthomonas</taxon>
    </lineage>
</organism>
<keyword evidence="5" id="KW-1185">Reference proteome</keyword>